<keyword evidence="1" id="KW-0472">Membrane</keyword>
<evidence type="ECO:0000259" key="2">
    <source>
        <dbReference type="PROSITE" id="PS50011"/>
    </source>
</evidence>
<reference evidence="3" key="1">
    <citation type="journal article" date="2017" name="Nature">
        <title>The sunflower genome provides insights into oil metabolism, flowering and Asterid evolution.</title>
        <authorList>
            <person name="Badouin H."/>
            <person name="Gouzy J."/>
            <person name="Grassa C.J."/>
            <person name="Murat F."/>
            <person name="Staton S.E."/>
            <person name="Cottret L."/>
            <person name="Lelandais-Briere C."/>
            <person name="Owens G.L."/>
            <person name="Carrere S."/>
            <person name="Mayjonade B."/>
            <person name="Legrand L."/>
            <person name="Gill N."/>
            <person name="Kane N.C."/>
            <person name="Bowers J.E."/>
            <person name="Hubner S."/>
            <person name="Bellec A."/>
            <person name="Berard A."/>
            <person name="Berges H."/>
            <person name="Blanchet N."/>
            <person name="Boniface M.C."/>
            <person name="Brunel D."/>
            <person name="Catrice O."/>
            <person name="Chaidir N."/>
            <person name="Claudel C."/>
            <person name="Donnadieu C."/>
            <person name="Faraut T."/>
            <person name="Fievet G."/>
            <person name="Helmstetter N."/>
            <person name="King M."/>
            <person name="Knapp S.J."/>
            <person name="Lai Z."/>
            <person name="Le Paslier M.C."/>
            <person name="Lippi Y."/>
            <person name="Lorenzon L."/>
            <person name="Mandel J.R."/>
            <person name="Marage G."/>
            <person name="Marchand G."/>
            <person name="Marquand E."/>
            <person name="Bret-Mestries E."/>
            <person name="Morien E."/>
            <person name="Nambeesan S."/>
            <person name="Nguyen T."/>
            <person name="Pegot-Espagnet P."/>
            <person name="Pouilly N."/>
            <person name="Raftis F."/>
            <person name="Sallet E."/>
            <person name="Schiex T."/>
            <person name="Thomas J."/>
            <person name="Vandecasteele C."/>
            <person name="Vares D."/>
            <person name="Vear F."/>
            <person name="Vautrin S."/>
            <person name="Crespi M."/>
            <person name="Mangin B."/>
            <person name="Burke J.M."/>
            <person name="Salse J."/>
            <person name="Munos S."/>
            <person name="Vincourt P."/>
            <person name="Rieseberg L.H."/>
            <person name="Langlade N.B."/>
        </authorList>
    </citation>
    <scope>NUCLEOTIDE SEQUENCE</scope>
    <source>
        <tissue evidence="3">Leaves</tissue>
    </source>
</reference>
<keyword evidence="1" id="KW-1133">Transmembrane helix</keyword>
<organism evidence="3 4">
    <name type="scientific">Helianthus annuus</name>
    <name type="common">Common sunflower</name>
    <dbReference type="NCBI Taxonomy" id="4232"/>
    <lineage>
        <taxon>Eukaryota</taxon>
        <taxon>Viridiplantae</taxon>
        <taxon>Streptophyta</taxon>
        <taxon>Embryophyta</taxon>
        <taxon>Tracheophyta</taxon>
        <taxon>Spermatophyta</taxon>
        <taxon>Magnoliopsida</taxon>
        <taxon>eudicotyledons</taxon>
        <taxon>Gunneridae</taxon>
        <taxon>Pentapetalae</taxon>
        <taxon>asterids</taxon>
        <taxon>campanulids</taxon>
        <taxon>Asterales</taxon>
        <taxon>Asteraceae</taxon>
        <taxon>Asteroideae</taxon>
        <taxon>Heliantheae alliance</taxon>
        <taxon>Heliantheae</taxon>
        <taxon>Helianthus</taxon>
    </lineage>
</organism>
<reference evidence="3" key="2">
    <citation type="submission" date="2020-06" db="EMBL/GenBank/DDBJ databases">
        <title>Helianthus annuus Genome sequencing and assembly Release 2.</title>
        <authorList>
            <person name="Gouzy J."/>
            <person name="Langlade N."/>
            <person name="Munos S."/>
        </authorList>
    </citation>
    <scope>NUCLEOTIDE SEQUENCE</scope>
    <source>
        <tissue evidence="3">Leaves</tissue>
    </source>
</reference>
<dbReference type="SUPFAM" id="SSF56112">
    <property type="entry name" value="Protein kinase-like (PK-like)"/>
    <property type="match status" value="1"/>
</dbReference>
<dbReference type="InterPro" id="IPR011009">
    <property type="entry name" value="Kinase-like_dom_sf"/>
</dbReference>
<keyword evidence="3" id="KW-0808">Transferase</keyword>
<dbReference type="AlphaFoldDB" id="A0A9K3HEN2"/>
<evidence type="ECO:0000313" key="3">
    <source>
        <dbReference type="EMBL" id="KAF5776169.1"/>
    </source>
</evidence>
<dbReference type="InterPro" id="IPR000719">
    <property type="entry name" value="Prot_kinase_dom"/>
</dbReference>
<name>A0A9K3HEN2_HELAN</name>
<dbReference type="EMBL" id="MNCJ02000327">
    <property type="protein sequence ID" value="KAF5776169.1"/>
    <property type="molecule type" value="Genomic_DNA"/>
</dbReference>
<dbReference type="PANTHER" id="PTHR27003">
    <property type="entry name" value="OS07G0166700 PROTEIN"/>
    <property type="match status" value="1"/>
</dbReference>
<proteinExistence type="predicted"/>
<dbReference type="GO" id="GO:0004714">
    <property type="term" value="F:transmembrane receptor protein tyrosine kinase activity"/>
    <property type="evidence" value="ECO:0007669"/>
    <property type="project" value="InterPro"/>
</dbReference>
<dbReference type="Gramene" id="mRNA:HanXRQr2_Chr12g0521291">
    <property type="protein sequence ID" value="mRNA:HanXRQr2_Chr12g0521291"/>
    <property type="gene ID" value="HanXRQr2_Chr12g0521291"/>
</dbReference>
<dbReference type="PROSITE" id="PS50011">
    <property type="entry name" value="PROTEIN_KINASE_DOM"/>
    <property type="match status" value="1"/>
</dbReference>
<protein>
    <recommendedName>
        <fullName evidence="2">Protein kinase domain-containing protein</fullName>
    </recommendedName>
</protein>
<comment type="caution">
    <text evidence="3">The sequence shown here is derived from an EMBL/GenBank/DDBJ whole genome shotgun (WGS) entry which is preliminary data.</text>
</comment>
<keyword evidence="1" id="KW-0812">Transmembrane</keyword>
<dbReference type="GO" id="GO:0004672">
    <property type="term" value="F:protein kinase activity"/>
    <property type="evidence" value="ECO:0000318"/>
    <property type="project" value="GO_Central"/>
</dbReference>
<feature type="transmembrane region" description="Helical" evidence="1">
    <location>
        <begin position="338"/>
        <end position="358"/>
    </location>
</feature>
<gene>
    <name evidence="3" type="ORF">HanXRQr2_Chr12g0521291</name>
</gene>
<evidence type="ECO:0000256" key="1">
    <source>
        <dbReference type="SAM" id="Phobius"/>
    </source>
</evidence>
<dbReference type="InterPro" id="IPR045272">
    <property type="entry name" value="ANXUR1/2-like"/>
</dbReference>
<dbReference type="Pfam" id="PF07714">
    <property type="entry name" value="PK_Tyr_Ser-Thr"/>
    <property type="match status" value="1"/>
</dbReference>
<dbReference type="Gene3D" id="1.10.510.10">
    <property type="entry name" value="Transferase(Phosphotransferase) domain 1"/>
    <property type="match status" value="2"/>
</dbReference>
<dbReference type="GO" id="GO:0005886">
    <property type="term" value="C:plasma membrane"/>
    <property type="evidence" value="ECO:0000318"/>
    <property type="project" value="GO_Central"/>
</dbReference>
<sequence>MSGTGDGLDHLRIPYDKIKFVKKLESQGYLTVSEGEFCDQRVALKQFKFTQFDNIKPQLLAEILTISRFGQHPNLVALLGFCDEKHSKIILVYEYVAGGNLGGTITERLTSIQRLEICLGAARGLCYLHTGVDAATSGIVHGNIKFSNILLNSNANSSKFEAKVSGFGFSKIHPVKRSETEKPKKESDVYNFGVVLLEVLCGAWELPDTDDACRRFPVLELVPKKMKQNKLRDTVDIHIRKEIRTEALDTYAAIACQCGGEVQPPGSKNIPTVGGGKLDDARVANDNEVTIASDISMSSNVEKNEGKATKMIAPYWSRVWSVKKATEDWITKDGVNGIGITATAIGLMVGSIAVASILTRDR</sequence>
<evidence type="ECO:0000313" key="4">
    <source>
        <dbReference type="Proteomes" id="UP000215914"/>
    </source>
</evidence>
<dbReference type="Proteomes" id="UP000215914">
    <property type="component" value="Unassembled WGS sequence"/>
</dbReference>
<dbReference type="InterPro" id="IPR001245">
    <property type="entry name" value="Ser-Thr/Tyr_kinase_cat_dom"/>
</dbReference>
<keyword evidence="4" id="KW-1185">Reference proteome</keyword>
<dbReference type="GO" id="GO:0005524">
    <property type="term" value="F:ATP binding"/>
    <property type="evidence" value="ECO:0007669"/>
    <property type="project" value="InterPro"/>
</dbReference>
<feature type="domain" description="Protein kinase" evidence="2">
    <location>
        <begin position="18"/>
        <end position="254"/>
    </location>
</feature>
<accession>A0A9K3HEN2</accession>
<dbReference type="PANTHER" id="PTHR27003:SF363">
    <property type="entry name" value="PROTEIN KINASE DOMAIN-CONTAINING PROTEIN"/>
    <property type="match status" value="1"/>
</dbReference>
<dbReference type="Gene3D" id="3.30.200.20">
    <property type="entry name" value="Phosphorylase Kinase, domain 1"/>
    <property type="match status" value="1"/>
</dbReference>